<dbReference type="RefSeq" id="WP_185676483.1">
    <property type="nucleotide sequence ID" value="NZ_JACHVB010000043.1"/>
</dbReference>
<comment type="caution">
    <text evidence="2">The sequence shown here is derived from an EMBL/GenBank/DDBJ whole genome shotgun (WGS) entry which is preliminary data.</text>
</comment>
<reference evidence="2 3" key="1">
    <citation type="submission" date="2020-07" db="EMBL/GenBank/DDBJ databases">
        <authorList>
            <person name="Feng X."/>
        </authorList>
    </citation>
    <scope>NUCLEOTIDE SEQUENCE [LARGE SCALE GENOMIC DNA]</scope>
    <source>
        <strain evidence="2 3">JCM31066</strain>
    </source>
</reference>
<dbReference type="EMBL" id="JACHVB010000043">
    <property type="protein sequence ID" value="MBC2595532.1"/>
    <property type="molecule type" value="Genomic_DNA"/>
</dbReference>
<gene>
    <name evidence="2" type="ORF">H5P28_14795</name>
</gene>
<keyword evidence="1" id="KW-1133">Transmembrane helix</keyword>
<evidence type="ECO:0000313" key="3">
    <source>
        <dbReference type="Proteomes" id="UP000546464"/>
    </source>
</evidence>
<dbReference type="Proteomes" id="UP000546464">
    <property type="component" value="Unassembled WGS sequence"/>
</dbReference>
<name>A0A842HGI7_9BACT</name>
<accession>A0A842HGI7</accession>
<sequence>MSLAVQIVIGLLLVSLLVSFGNLNWRLPVIGILNRWLRWLLFAVGMAVFAHEFGWSDRPFWMLALVAFIAWFLIETMYNWLVIAAISRSPIPLFPKFGPNRDGDEWPAQRKLIAMRDWLRGQGFKKLQAVKAEFDQSLSIRSTIYQEGNGETRCQILFFPQRAGAVNVAYILSTNTTDGRRIISDNVFLPFGGYYPEDWEIRRKPLLRRLQPLLRFHRRRLHELRLNGVEVQPWDQDEEPVVELNREQQSLERLNRQLGFLMPTDLQEEFGHLTKEGRYRLWKEVWLLNYLGITVSYG</sequence>
<dbReference type="AlphaFoldDB" id="A0A842HGI7"/>
<keyword evidence="1" id="KW-0812">Transmembrane</keyword>
<protein>
    <submittedName>
        <fullName evidence="2">Uncharacterized protein</fullName>
    </submittedName>
</protein>
<feature type="transmembrane region" description="Helical" evidence="1">
    <location>
        <begin position="60"/>
        <end position="86"/>
    </location>
</feature>
<feature type="transmembrane region" description="Helical" evidence="1">
    <location>
        <begin position="6"/>
        <end position="25"/>
    </location>
</feature>
<organism evidence="2 3">
    <name type="scientific">Ruficoccus amylovorans</name>
    <dbReference type="NCBI Taxonomy" id="1804625"/>
    <lineage>
        <taxon>Bacteria</taxon>
        <taxon>Pseudomonadati</taxon>
        <taxon>Verrucomicrobiota</taxon>
        <taxon>Opitutia</taxon>
        <taxon>Puniceicoccales</taxon>
        <taxon>Cerasicoccaceae</taxon>
        <taxon>Ruficoccus</taxon>
    </lineage>
</organism>
<keyword evidence="1" id="KW-0472">Membrane</keyword>
<evidence type="ECO:0000256" key="1">
    <source>
        <dbReference type="SAM" id="Phobius"/>
    </source>
</evidence>
<keyword evidence="3" id="KW-1185">Reference proteome</keyword>
<proteinExistence type="predicted"/>
<evidence type="ECO:0000313" key="2">
    <source>
        <dbReference type="EMBL" id="MBC2595532.1"/>
    </source>
</evidence>
<feature type="transmembrane region" description="Helical" evidence="1">
    <location>
        <begin position="37"/>
        <end position="54"/>
    </location>
</feature>